<gene>
    <name evidence="1" type="ORF">H4317_11060</name>
</gene>
<dbReference type="AlphaFoldDB" id="A0A7G7WCP8"/>
<sequence length="197" mass="22303">MKERPILFSGPMVRALLAGTKTQTRRIVKAKPGGSFQVYYRPFDNSREVQGLTAGGTLGDVIKCPYGQPGERLWVRETHHKYGSGWIYRADYGEHTPVSDGIGGPWKPSIHMPRVASRILLEIVSVRVERLQDISLKDVRAEGCEVREFSLLFTEDAAERQQVGASVYRTLWESINGPSSWQANPWVWVVEFKRIDS</sequence>
<evidence type="ECO:0008006" key="3">
    <source>
        <dbReference type="Google" id="ProtNLM"/>
    </source>
</evidence>
<dbReference type="Proteomes" id="UP000515489">
    <property type="component" value="Chromosome"/>
</dbReference>
<evidence type="ECO:0000313" key="1">
    <source>
        <dbReference type="EMBL" id="QNH64141.1"/>
    </source>
</evidence>
<evidence type="ECO:0000313" key="2">
    <source>
        <dbReference type="Proteomes" id="UP000515489"/>
    </source>
</evidence>
<protein>
    <recommendedName>
        <fullName evidence="3">ASCH domain-containing protein</fullName>
    </recommendedName>
</protein>
<proteinExistence type="predicted"/>
<dbReference type="EMBL" id="CP060202">
    <property type="protein sequence ID" value="QNH64141.1"/>
    <property type="molecule type" value="Genomic_DNA"/>
</dbReference>
<keyword evidence="2" id="KW-1185">Reference proteome</keyword>
<reference evidence="1 2" key="1">
    <citation type="submission" date="2020-08" db="EMBL/GenBank/DDBJ databases">
        <title>Hymenobacter sp. S2-20-2 genome sequencing.</title>
        <authorList>
            <person name="Jin L."/>
        </authorList>
    </citation>
    <scope>NUCLEOTIDE SEQUENCE [LARGE SCALE GENOMIC DNA]</scope>
    <source>
        <strain evidence="1 2">S2-20-2</strain>
    </source>
</reference>
<organism evidence="1 2">
    <name type="scientific">Hymenobacter sediminicola</name>
    <dbReference type="NCBI Taxonomy" id="2761579"/>
    <lineage>
        <taxon>Bacteria</taxon>
        <taxon>Pseudomonadati</taxon>
        <taxon>Bacteroidota</taxon>
        <taxon>Cytophagia</taxon>
        <taxon>Cytophagales</taxon>
        <taxon>Hymenobacteraceae</taxon>
        <taxon>Hymenobacter</taxon>
    </lineage>
</organism>
<accession>A0A7G7WCP8</accession>
<name>A0A7G7WCP8_9BACT</name>
<dbReference type="KEGG" id="hsk:H4317_11060"/>